<evidence type="ECO:0000256" key="1">
    <source>
        <dbReference type="ARBA" id="ARBA00022801"/>
    </source>
</evidence>
<dbReference type="RefSeq" id="WP_246076637.1">
    <property type="nucleotide sequence ID" value="NZ_VFML01000001.1"/>
</dbReference>
<dbReference type="PANTHER" id="PTHR31377">
    <property type="entry name" value="AGMATINE DEIMINASE-RELATED"/>
    <property type="match status" value="1"/>
</dbReference>
<comment type="caution">
    <text evidence="2">The sequence shown here is derived from an EMBL/GenBank/DDBJ whole genome shotgun (WGS) entry which is preliminary data.</text>
</comment>
<sequence>MTTASPAMPAEWAPHERTWMAFPPPNGTFGEPGSPVLAAARRRWAQVANTIAAYEPVTVVAGSGQRAIAKELLRADVDVVEIPLDDAWMRDIGPSFVYEDATPTGLAAVDWVFNGWGGQGWATWADDDRVAATVAGLAGHPVRRSALTLEGGGLQVDGEGTVLLTETVQLDPGRNPGWTREQVEAEIHARLGTSTAIWLPRGLTRDYHTYGTRGHVDLVACFLRPGVVAVHTQTDPAHPDFTVSEQIAEVLRSSTDARGRRPRVVELLAPEVTFDPDGEPVDYSYVNHYLANDVLVLGAFDDPRDAAAAEVLGRAFPGRTVELVDARGIFAHGGGIHCVTQQQPATPPRGSPPCD</sequence>
<dbReference type="PANTHER" id="PTHR31377:SF0">
    <property type="entry name" value="AGMATINE DEIMINASE-RELATED"/>
    <property type="match status" value="1"/>
</dbReference>
<dbReference type="GO" id="GO:0009446">
    <property type="term" value="P:putrescine biosynthetic process"/>
    <property type="evidence" value="ECO:0007669"/>
    <property type="project" value="InterPro"/>
</dbReference>
<evidence type="ECO:0000313" key="3">
    <source>
        <dbReference type="Proteomes" id="UP000320876"/>
    </source>
</evidence>
<keyword evidence="3" id="KW-1185">Reference proteome</keyword>
<proteinExistence type="predicted"/>
<dbReference type="Gene3D" id="3.75.10.10">
    <property type="entry name" value="L-arginine/glycine Amidinotransferase, Chain A"/>
    <property type="match status" value="1"/>
</dbReference>
<protein>
    <submittedName>
        <fullName evidence="2">Agmatine deiminase</fullName>
    </submittedName>
</protein>
<dbReference type="Pfam" id="PF04371">
    <property type="entry name" value="PAD_porph"/>
    <property type="match status" value="1"/>
</dbReference>
<dbReference type="GO" id="GO:0004668">
    <property type="term" value="F:protein-arginine deiminase activity"/>
    <property type="evidence" value="ECO:0007669"/>
    <property type="project" value="InterPro"/>
</dbReference>
<evidence type="ECO:0000313" key="2">
    <source>
        <dbReference type="EMBL" id="TQJ05894.1"/>
    </source>
</evidence>
<accession>A0A542DSA5</accession>
<gene>
    <name evidence="2" type="ORF">FB471_5739</name>
</gene>
<dbReference type="AlphaFoldDB" id="A0A542DSA5"/>
<organism evidence="2 3">
    <name type="scientific">Amycolatopsis cihanbeyliensis</name>
    <dbReference type="NCBI Taxonomy" id="1128664"/>
    <lineage>
        <taxon>Bacteria</taxon>
        <taxon>Bacillati</taxon>
        <taxon>Actinomycetota</taxon>
        <taxon>Actinomycetes</taxon>
        <taxon>Pseudonocardiales</taxon>
        <taxon>Pseudonocardiaceae</taxon>
        <taxon>Amycolatopsis</taxon>
    </lineage>
</organism>
<dbReference type="SUPFAM" id="SSF55909">
    <property type="entry name" value="Pentein"/>
    <property type="match status" value="1"/>
</dbReference>
<reference evidence="2 3" key="1">
    <citation type="submission" date="2019-06" db="EMBL/GenBank/DDBJ databases">
        <title>Sequencing the genomes of 1000 actinobacteria strains.</title>
        <authorList>
            <person name="Klenk H.-P."/>
        </authorList>
    </citation>
    <scope>NUCLEOTIDE SEQUENCE [LARGE SCALE GENOMIC DNA]</scope>
    <source>
        <strain evidence="2 3">DSM 45679</strain>
    </source>
</reference>
<dbReference type="Proteomes" id="UP000320876">
    <property type="component" value="Unassembled WGS sequence"/>
</dbReference>
<dbReference type="InterPro" id="IPR007466">
    <property type="entry name" value="Peptidyl-Arg-deiminase_porph"/>
</dbReference>
<dbReference type="GO" id="GO:0047632">
    <property type="term" value="F:agmatine deiminase activity"/>
    <property type="evidence" value="ECO:0007669"/>
    <property type="project" value="TreeGrafter"/>
</dbReference>
<dbReference type="EMBL" id="VFML01000001">
    <property type="protein sequence ID" value="TQJ05894.1"/>
    <property type="molecule type" value="Genomic_DNA"/>
</dbReference>
<keyword evidence="1" id="KW-0378">Hydrolase</keyword>
<name>A0A542DSA5_AMYCI</name>